<reference evidence="2" key="1">
    <citation type="submission" date="2019-08" db="EMBL/GenBank/DDBJ databases">
        <authorList>
            <person name="Kucharzyk K."/>
            <person name="Murdoch R.W."/>
            <person name="Higgins S."/>
            <person name="Loffler F."/>
        </authorList>
    </citation>
    <scope>NUCLEOTIDE SEQUENCE</scope>
</reference>
<dbReference type="Gene3D" id="3.40.630.30">
    <property type="match status" value="1"/>
</dbReference>
<organism evidence="2">
    <name type="scientific">bioreactor metagenome</name>
    <dbReference type="NCBI Taxonomy" id="1076179"/>
    <lineage>
        <taxon>unclassified sequences</taxon>
        <taxon>metagenomes</taxon>
        <taxon>ecological metagenomes</taxon>
    </lineage>
</organism>
<dbReference type="EMBL" id="VSSQ01012085">
    <property type="protein sequence ID" value="MPM48407.1"/>
    <property type="molecule type" value="Genomic_DNA"/>
</dbReference>
<dbReference type="AlphaFoldDB" id="A0A645A5P1"/>
<dbReference type="PANTHER" id="PTHR43441">
    <property type="entry name" value="RIBOSOMAL-PROTEIN-SERINE ACETYLTRANSFERASE"/>
    <property type="match status" value="1"/>
</dbReference>
<dbReference type="PROSITE" id="PS51186">
    <property type="entry name" value="GNAT"/>
    <property type="match status" value="1"/>
</dbReference>
<dbReference type="InterPro" id="IPR000182">
    <property type="entry name" value="GNAT_dom"/>
</dbReference>
<gene>
    <name evidence="2" type="ORF">SDC9_95132</name>
</gene>
<sequence>MIIQGSLITLRPYTLEYCHEFYREYAADPAMWEQGYSYDKKSVNLFYQSKVLDESRRFFAICLDEKIIGEIQLKYIDFDKGCATLSLHFSSDAYKNRGYGTEAIGLMTDYAFHTLGLRTVYADCVHRNTRSQHVLEKSSFVFSHEDELLRYYSLSNNITEDTI</sequence>
<dbReference type="GO" id="GO:0008999">
    <property type="term" value="F:protein-N-terminal-alanine acetyltransferase activity"/>
    <property type="evidence" value="ECO:0007669"/>
    <property type="project" value="TreeGrafter"/>
</dbReference>
<name>A0A645A5P1_9ZZZZ</name>
<dbReference type="SUPFAM" id="SSF55729">
    <property type="entry name" value="Acyl-CoA N-acyltransferases (Nat)"/>
    <property type="match status" value="1"/>
</dbReference>
<protein>
    <recommendedName>
        <fullName evidence="1">N-acetyltransferase domain-containing protein</fullName>
    </recommendedName>
</protein>
<accession>A0A645A5P1</accession>
<proteinExistence type="predicted"/>
<dbReference type="GO" id="GO:1990189">
    <property type="term" value="F:protein N-terminal-serine acetyltransferase activity"/>
    <property type="evidence" value="ECO:0007669"/>
    <property type="project" value="TreeGrafter"/>
</dbReference>
<dbReference type="PANTHER" id="PTHR43441:SF2">
    <property type="entry name" value="FAMILY ACETYLTRANSFERASE, PUTATIVE (AFU_ORTHOLOGUE AFUA_7G00850)-RELATED"/>
    <property type="match status" value="1"/>
</dbReference>
<dbReference type="CDD" id="cd04301">
    <property type="entry name" value="NAT_SF"/>
    <property type="match status" value="1"/>
</dbReference>
<dbReference type="InterPro" id="IPR016181">
    <property type="entry name" value="Acyl_CoA_acyltransferase"/>
</dbReference>
<evidence type="ECO:0000313" key="2">
    <source>
        <dbReference type="EMBL" id="MPM48407.1"/>
    </source>
</evidence>
<dbReference type="Pfam" id="PF13302">
    <property type="entry name" value="Acetyltransf_3"/>
    <property type="match status" value="1"/>
</dbReference>
<dbReference type="InterPro" id="IPR051908">
    <property type="entry name" value="Ribosomal_N-acetyltransferase"/>
</dbReference>
<comment type="caution">
    <text evidence="2">The sequence shown here is derived from an EMBL/GenBank/DDBJ whole genome shotgun (WGS) entry which is preliminary data.</text>
</comment>
<feature type="domain" description="N-acetyltransferase" evidence="1">
    <location>
        <begin position="8"/>
        <end position="159"/>
    </location>
</feature>
<evidence type="ECO:0000259" key="1">
    <source>
        <dbReference type="PROSITE" id="PS51186"/>
    </source>
</evidence>